<sequence>MSSAGADTRRLQWPPSLLVTVRRHLDRVEDAVAPSIPPMPSSAPTIYDFFCDTHRAAIEERMRGVGYEAAVTECCVAFLVGVLEQSCSLSFLLTRERRIITMMVRHVEKRLLSKARAPVQDARRRRVEETAESEPRYARVLTLEYLLRLYVSLPMILEHYDKLGSASMPSYATAPLWCFVSITMELLSADAQLFSPVTVYVPLR</sequence>
<proteinExistence type="predicted"/>
<organism evidence="1 2">
    <name type="scientific">Novymonas esmeraldas</name>
    <dbReference type="NCBI Taxonomy" id="1808958"/>
    <lineage>
        <taxon>Eukaryota</taxon>
        <taxon>Discoba</taxon>
        <taxon>Euglenozoa</taxon>
        <taxon>Kinetoplastea</taxon>
        <taxon>Metakinetoplastina</taxon>
        <taxon>Trypanosomatida</taxon>
        <taxon>Trypanosomatidae</taxon>
        <taxon>Novymonas</taxon>
    </lineage>
</organism>
<evidence type="ECO:0000313" key="1">
    <source>
        <dbReference type="EMBL" id="KAK7199063.1"/>
    </source>
</evidence>
<evidence type="ECO:0000313" key="2">
    <source>
        <dbReference type="Proteomes" id="UP001430356"/>
    </source>
</evidence>
<dbReference type="EMBL" id="JAECZO010000206">
    <property type="protein sequence ID" value="KAK7199063.1"/>
    <property type="molecule type" value="Genomic_DNA"/>
</dbReference>
<accession>A0AAW0EYJ2</accession>
<keyword evidence="2" id="KW-1185">Reference proteome</keyword>
<protein>
    <submittedName>
        <fullName evidence="1">Uncharacterized protein</fullName>
    </submittedName>
</protein>
<gene>
    <name evidence="1" type="ORF">NESM_000875000</name>
</gene>
<dbReference type="Proteomes" id="UP001430356">
    <property type="component" value="Unassembled WGS sequence"/>
</dbReference>
<name>A0AAW0EYJ2_9TRYP</name>
<dbReference type="AlphaFoldDB" id="A0AAW0EYJ2"/>
<comment type="caution">
    <text evidence="1">The sequence shown here is derived from an EMBL/GenBank/DDBJ whole genome shotgun (WGS) entry which is preliminary data.</text>
</comment>
<reference evidence="1 2" key="1">
    <citation type="journal article" date="2021" name="MBio">
        <title>A New Model Trypanosomatid, Novymonas esmeraldas: Genomic Perception of Its 'Candidatus Pandoraea novymonadis' Endosymbiont.</title>
        <authorList>
            <person name="Zakharova A."/>
            <person name="Saura A."/>
            <person name="Butenko A."/>
            <person name="Podesvova L."/>
            <person name="Warmusova S."/>
            <person name="Kostygov A.Y."/>
            <person name="Nenarokova A."/>
            <person name="Lukes J."/>
            <person name="Opperdoes F.R."/>
            <person name="Yurchenko V."/>
        </authorList>
    </citation>
    <scope>NUCLEOTIDE SEQUENCE [LARGE SCALE GENOMIC DNA]</scope>
    <source>
        <strain evidence="1 2">E262AT.01</strain>
    </source>
</reference>